<dbReference type="CDD" id="cd00293">
    <property type="entry name" value="USP-like"/>
    <property type="match status" value="1"/>
</dbReference>
<sequence>MSGVGRVIVGTSGSPGSRRALRYAEVLARVHDAVLVPVIAWVPPGGDLAERTQPSGYMRQVWQDAACQRLRDALVAVWGEVPDDRLVRPRVERGPAGWVLVSIACCPDDLLVMGAGRRGTLSRVVYCKVSRYCAAHAQCPVVIVPPSELAREIRHRRLTRTFGHGTLTPDQLLRDQARPPD</sequence>
<name>A0A934JXP7_9BACT</name>
<dbReference type="EMBL" id="JAEKNS010000088">
    <property type="protein sequence ID" value="MBJ7594910.1"/>
    <property type="molecule type" value="Genomic_DNA"/>
</dbReference>
<dbReference type="Gene3D" id="3.40.50.620">
    <property type="entry name" value="HUPs"/>
    <property type="match status" value="1"/>
</dbReference>
<protein>
    <submittedName>
        <fullName evidence="2">Universal stress protein</fullName>
    </submittedName>
</protein>
<dbReference type="SUPFAM" id="SSF52402">
    <property type="entry name" value="Adenine nucleotide alpha hydrolases-like"/>
    <property type="match status" value="1"/>
</dbReference>
<dbReference type="InterPro" id="IPR006016">
    <property type="entry name" value="UspA"/>
</dbReference>
<evidence type="ECO:0000259" key="1">
    <source>
        <dbReference type="Pfam" id="PF00582"/>
    </source>
</evidence>
<evidence type="ECO:0000313" key="2">
    <source>
        <dbReference type="EMBL" id="MBJ7594910.1"/>
    </source>
</evidence>
<dbReference type="AlphaFoldDB" id="A0A934JXP7"/>
<reference evidence="2 3" key="1">
    <citation type="submission" date="2020-10" db="EMBL/GenBank/DDBJ databases">
        <title>Ca. Dormibacterota MAGs.</title>
        <authorList>
            <person name="Montgomery K."/>
        </authorList>
    </citation>
    <scope>NUCLEOTIDE SEQUENCE [LARGE SCALE GENOMIC DNA]</scope>
    <source>
        <strain evidence="2">SC8812_S17_18</strain>
    </source>
</reference>
<feature type="domain" description="UspA" evidence="1">
    <location>
        <begin position="5"/>
        <end position="145"/>
    </location>
</feature>
<proteinExistence type="predicted"/>
<dbReference type="InterPro" id="IPR014729">
    <property type="entry name" value="Rossmann-like_a/b/a_fold"/>
</dbReference>
<gene>
    <name evidence="2" type="ORF">JF886_08620</name>
</gene>
<dbReference type="Pfam" id="PF00582">
    <property type="entry name" value="Usp"/>
    <property type="match status" value="1"/>
</dbReference>
<evidence type="ECO:0000313" key="3">
    <source>
        <dbReference type="Proteomes" id="UP000606991"/>
    </source>
</evidence>
<organism evidence="2 3">
    <name type="scientific">Candidatus Aeolococcus gillhamiae</name>
    <dbReference type="NCBI Taxonomy" id="3127015"/>
    <lineage>
        <taxon>Bacteria</taxon>
        <taxon>Bacillati</taxon>
        <taxon>Candidatus Dormiibacterota</taxon>
        <taxon>Candidatus Dormibacteria</taxon>
        <taxon>Candidatus Aeolococcales</taxon>
        <taxon>Candidatus Aeolococcaceae</taxon>
        <taxon>Candidatus Aeolococcus</taxon>
    </lineage>
</organism>
<accession>A0A934JXP7</accession>
<dbReference type="Proteomes" id="UP000606991">
    <property type="component" value="Unassembled WGS sequence"/>
</dbReference>
<comment type="caution">
    <text evidence="2">The sequence shown here is derived from an EMBL/GenBank/DDBJ whole genome shotgun (WGS) entry which is preliminary data.</text>
</comment>